<organism evidence="1 2">
    <name type="scientific">Pseudoduganella lurida</name>
    <dbReference type="NCBI Taxonomy" id="1036180"/>
    <lineage>
        <taxon>Bacteria</taxon>
        <taxon>Pseudomonadati</taxon>
        <taxon>Pseudomonadota</taxon>
        <taxon>Betaproteobacteria</taxon>
        <taxon>Burkholderiales</taxon>
        <taxon>Oxalobacteraceae</taxon>
        <taxon>Telluria group</taxon>
        <taxon>Pseudoduganella</taxon>
    </lineage>
</organism>
<accession>A0A562R799</accession>
<dbReference type="AlphaFoldDB" id="A0A562R799"/>
<comment type="caution">
    <text evidence="1">The sequence shown here is derived from an EMBL/GenBank/DDBJ whole genome shotgun (WGS) entry which is preliminary data.</text>
</comment>
<sequence>MADLMQPVSRVIGEHRDRILKAIDGSPGAARAGQWTTAALQNDQAMETIIRCCYELLPGLVRLAVKEPAFRTFMLNNRERILAQLVPPGPRAA</sequence>
<evidence type="ECO:0000313" key="2">
    <source>
        <dbReference type="Proteomes" id="UP000318431"/>
    </source>
</evidence>
<name>A0A562R799_9BURK</name>
<keyword evidence="2" id="KW-1185">Reference proteome</keyword>
<protein>
    <submittedName>
        <fullName evidence="1">Uncharacterized protein</fullName>
    </submittedName>
</protein>
<dbReference type="OrthoDB" id="8759002at2"/>
<dbReference type="Proteomes" id="UP000318431">
    <property type="component" value="Unassembled WGS sequence"/>
</dbReference>
<dbReference type="RefSeq" id="WP_145649923.1">
    <property type="nucleotide sequence ID" value="NZ_VLLB01000005.1"/>
</dbReference>
<dbReference type="EMBL" id="VLLB01000005">
    <property type="protein sequence ID" value="TWI64256.1"/>
    <property type="molecule type" value="Genomic_DNA"/>
</dbReference>
<gene>
    <name evidence="1" type="ORF">IP91_03022</name>
</gene>
<reference evidence="1 2" key="1">
    <citation type="journal article" date="2015" name="Stand. Genomic Sci.">
        <title>Genomic Encyclopedia of Bacterial and Archaeal Type Strains, Phase III: the genomes of soil and plant-associated and newly described type strains.</title>
        <authorList>
            <person name="Whitman W.B."/>
            <person name="Woyke T."/>
            <person name="Klenk H.P."/>
            <person name="Zhou Y."/>
            <person name="Lilburn T.G."/>
            <person name="Beck B.J."/>
            <person name="De Vos P."/>
            <person name="Vandamme P."/>
            <person name="Eisen J.A."/>
            <person name="Garrity G."/>
            <person name="Hugenholtz P."/>
            <person name="Kyrpides N.C."/>
        </authorList>
    </citation>
    <scope>NUCLEOTIDE SEQUENCE [LARGE SCALE GENOMIC DNA]</scope>
    <source>
        <strain evidence="1 2">CGMCC 1.10822</strain>
    </source>
</reference>
<proteinExistence type="predicted"/>
<evidence type="ECO:0000313" key="1">
    <source>
        <dbReference type="EMBL" id="TWI64256.1"/>
    </source>
</evidence>